<dbReference type="AlphaFoldDB" id="A0AAN8AS55"/>
<comment type="caution">
    <text evidence="1">The sequence shown here is derived from an EMBL/GenBank/DDBJ whole genome shotgun (WGS) entry which is preliminary data.</text>
</comment>
<proteinExistence type="predicted"/>
<organism evidence="1 2">
    <name type="scientific">Eleginops maclovinus</name>
    <name type="common">Patagonian blennie</name>
    <name type="synonym">Eleginus maclovinus</name>
    <dbReference type="NCBI Taxonomy" id="56733"/>
    <lineage>
        <taxon>Eukaryota</taxon>
        <taxon>Metazoa</taxon>
        <taxon>Chordata</taxon>
        <taxon>Craniata</taxon>
        <taxon>Vertebrata</taxon>
        <taxon>Euteleostomi</taxon>
        <taxon>Actinopterygii</taxon>
        <taxon>Neopterygii</taxon>
        <taxon>Teleostei</taxon>
        <taxon>Neoteleostei</taxon>
        <taxon>Acanthomorphata</taxon>
        <taxon>Eupercaria</taxon>
        <taxon>Perciformes</taxon>
        <taxon>Notothenioidei</taxon>
        <taxon>Eleginopidae</taxon>
        <taxon>Eleginops</taxon>
    </lineage>
</organism>
<name>A0AAN8AS55_ELEMC</name>
<accession>A0AAN8AS55</accession>
<dbReference type="EMBL" id="JAUZQC010000010">
    <property type="protein sequence ID" value="KAK5865103.1"/>
    <property type="molecule type" value="Genomic_DNA"/>
</dbReference>
<sequence>MFPTIDLFCDPSYRGRWQPSKRMKLFPLRGRDSQRMDQVCGRSRGKSEGNTENVIRGEERATIMRIAREGSEGGGGADTEMAWLVCDQW</sequence>
<reference evidence="1 2" key="1">
    <citation type="journal article" date="2023" name="Genes (Basel)">
        <title>Chromosome-Level Genome Assembly and Circadian Gene Repertoire of the Patagonia Blennie Eleginops maclovinus-The Closest Ancestral Proxy of Antarctic Cryonotothenioids.</title>
        <authorList>
            <person name="Cheng C.C."/>
            <person name="Rivera-Colon A.G."/>
            <person name="Minhas B.F."/>
            <person name="Wilson L."/>
            <person name="Rayamajhi N."/>
            <person name="Vargas-Chacoff L."/>
            <person name="Catchen J.M."/>
        </authorList>
    </citation>
    <scope>NUCLEOTIDE SEQUENCE [LARGE SCALE GENOMIC DNA]</scope>
    <source>
        <strain evidence="1">JMC-PN-2008</strain>
    </source>
</reference>
<protein>
    <submittedName>
        <fullName evidence="1">Uncharacterized protein</fullName>
    </submittedName>
</protein>
<dbReference type="Proteomes" id="UP001346869">
    <property type="component" value="Unassembled WGS sequence"/>
</dbReference>
<evidence type="ECO:0000313" key="2">
    <source>
        <dbReference type="Proteomes" id="UP001346869"/>
    </source>
</evidence>
<evidence type="ECO:0000313" key="1">
    <source>
        <dbReference type="EMBL" id="KAK5865103.1"/>
    </source>
</evidence>
<reference evidence="1 2" key="2">
    <citation type="journal article" date="2023" name="Mol. Biol. Evol.">
        <title>Genomics of Secondarily Temperate Adaptation in the Only Non-Antarctic Icefish.</title>
        <authorList>
            <person name="Rivera-Colon A.G."/>
            <person name="Rayamajhi N."/>
            <person name="Minhas B.F."/>
            <person name="Madrigal G."/>
            <person name="Bilyk K.T."/>
            <person name="Yoon V."/>
            <person name="Hune M."/>
            <person name="Gregory S."/>
            <person name="Cheng C.H.C."/>
            <person name="Catchen J.M."/>
        </authorList>
    </citation>
    <scope>NUCLEOTIDE SEQUENCE [LARGE SCALE GENOMIC DNA]</scope>
    <source>
        <strain evidence="1">JMC-PN-2008</strain>
    </source>
</reference>
<gene>
    <name evidence="1" type="ORF">PBY51_016294</name>
</gene>
<keyword evidence="2" id="KW-1185">Reference proteome</keyword>